<organism evidence="1">
    <name type="scientific">marine sediment metagenome</name>
    <dbReference type="NCBI Taxonomy" id="412755"/>
    <lineage>
        <taxon>unclassified sequences</taxon>
        <taxon>metagenomes</taxon>
        <taxon>ecological metagenomes</taxon>
    </lineage>
</organism>
<sequence>MARVTEGILSEDFILSTDLDRYQELMRLPPAAFNGLNKSDEEPVYFCSTIWKQSDRDFLAMNLATAEEMREIEVGYHLSPKYIEDEEHDYFTTLVLNRKHLIEVGKQATSDIELGASLSHGVETAPNDPVELTVTTSVTETSEICVYYPGEDVKINPSSISISGGIATIKIPRSRLVLPSLLDDRVDHLDYYKNANFLTTVDVKRCYNDPSDVATIRWLGTGHCIDTCTLNTQTACMIAAGNRARRISKVKLAPASYNASSGVWSTQAYTYCHTPISVLVSYRSGKRNSIKTELLTARLAHTLMPNKPSSCPTVHMYWQEDTKEQDVWTPYGNSMGAFNAWIVDSRDRIGVGGMFA</sequence>
<dbReference type="EMBL" id="LAZR01001850">
    <property type="protein sequence ID" value="KKN38130.1"/>
    <property type="molecule type" value="Genomic_DNA"/>
</dbReference>
<proteinExistence type="predicted"/>
<reference evidence="1" key="1">
    <citation type="journal article" date="2015" name="Nature">
        <title>Complex archaea that bridge the gap between prokaryotes and eukaryotes.</title>
        <authorList>
            <person name="Spang A."/>
            <person name="Saw J.H."/>
            <person name="Jorgensen S.L."/>
            <person name="Zaremba-Niedzwiedzka K."/>
            <person name="Martijn J."/>
            <person name="Lind A.E."/>
            <person name="van Eijk R."/>
            <person name="Schleper C."/>
            <person name="Guy L."/>
            <person name="Ettema T.J."/>
        </authorList>
    </citation>
    <scope>NUCLEOTIDE SEQUENCE</scope>
</reference>
<comment type="caution">
    <text evidence="1">The sequence shown here is derived from an EMBL/GenBank/DDBJ whole genome shotgun (WGS) entry which is preliminary data.</text>
</comment>
<dbReference type="AlphaFoldDB" id="A0A0F9Q2H1"/>
<accession>A0A0F9Q2H1</accession>
<evidence type="ECO:0000313" key="1">
    <source>
        <dbReference type="EMBL" id="KKN38130.1"/>
    </source>
</evidence>
<protein>
    <submittedName>
        <fullName evidence="1">Uncharacterized protein</fullName>
    </submittedName>
</protein>
<name>A0A0F9Q2H1_9ZZZZ</name>
<gene>
    <name evidence="1" type="ORF">LCGC14_0756520</name>
</gene>